<evidence type="ECO:0000256" key="12">
    <source>
        <dbReference type="ARBA" id="ARBA00023136"/>
    </source>
</evidence>
<keyword evidence="9" id="KW-0560">Oxidoreductase</keyword>
<evidence type="ECO:0000256" key="2">
    <source>
        <dbReference type="ARBA" id="ARBA00004370"/>
    </source>
</evidence>
<keyword evidence="10 13" id="KW-0408">Iron</keyword>
<dbReference type="PROSITE" id="PS00086">
    <property type="entry name" value="CYTOCHROME_P450"/>
    <property type="match status" value="1"/>
</dbReference>
<dbReference type="AlphaFoldDB" id="A0A8H3HSP5"/>
<evidence type="ECO:0000256" key="6">
    <source>
        <dbReference type="ARBA" id="ARBA00022692"/>
    </source>
</evidence>
<dbReference type="PANTHER" id="PTHR46300">
    <property type="entry name" value="P450, PUTATIVE (EUROFUNG)-RELATED-RELATED"/>
    <property type="match status" value="1"/>
</dbReference>
<evidence type="ECO:0000256" key="9">
    <source>
        <dbReference type="ARBA" id="ARBA00023002"/>
    </source>
</evidence>
<sequence length="792" mass="90470">MLEVPNTGATRLAGLLAVGTVAVVLGKYWDWPGSRRKDMPPGPAPWPIFGNLLQLKLVDSITQFRELNERYGPLVSLKLGSGRPLDLVSEIAGDGDHGLFQQDADKWRAGKKQIANHYNPRTVKTKHVRMQEAESVQLLYDFLRKPEEHMHHYYGVRCPTYDDLAVREMEEIMDSIGEMRTPGAKPPVEQFPWLWYLPGFMNGNWKAKSKFLGERLDKCYGTLAEIGWERGVNGYNTDNLAYNLRLNEASHGMTRHQQILTCGIVLEGATDVVAGVISACILALIHDPDIQRRAREEIDGLYDEDTLPKWEDEQKLPLSSRKLYDGALPSQSAFLIDLNKARSYDQYERHFIPKDTTVVCNIWAIHSNPERYEDPELFKPDRFLGHTLSMVESKTQADPYKRDHFAFGAGRRSCPGVQLAEQDIFIAISRLLWAFELSAPQKTRVNVGRDAFTSGPVRIPILGNLSLLQIKRLTIFDQLQELNRKYGPLVSLKLGSSNIIVIGGDGSLVRELLDKRGSIYSNRPFEPSQEITGAGDNVLFQRNTEKWKAARRQIVRHYPRASDPEQVHLQEAESVQLLYDFLHQPEHNMKHPMRYTTSIITCLNYGIRCATYDDPIVHDMEIIMTFVPRPPVEHFPLLWYLPDFMVGNWRFRLERRRELIEKVYGGLAEVGWERGRSGMNTDNLAYKLRLNEGVTQLTRSHQAQICGIALEGGSDIVAGVISTIILALLEDTQSQERARQEIDAIYDEDTLPRWEDEQRMPFVRAIIKEALRWRPPLPICVAHRLEQGKCLK</sequence>
<comment type="caution">
    <text evidence="15">The sequence shown here is derived from an EMBL/GenBank/DDBJ whole genome shotgun (WGS) entry which is preliminary data.</text>
</comment>
<keyword evidence="7 13" id="KW-0479">Metal-binding</keyword>
<keyword evidence="6 14" id="KW-0812">Transmembrane</keyword>
<dbReference type="Proteomes" id="UP000663827">
    <property type="component" value="Unassembled WGS sequence"/>
</dbReference>
<accession>A0A8H3HSP5</accession>
<comment type="subcellular location">
    <subcellularLocation>
        <location evidence="2">Membrane</location>
    </subcellularLocation>
</comment>
<evidence type="ECO:0000313" key="15">
    <source>
        <dbReference type="EMBL" id="CAE7084365.1"/>
    </source>
</evidence>
<evidence type="ECO:0000256" key="11">
    <source>
        <dbReference type="ARBA" id="ARBA00023033"/>
    </source>
</evidence>
<dbReference type="InterPro" id="IPR002401">
    <property type="entry name" value="Cyt_P450_E_grp-I"/>
</dbReference>
<feature type="binding site" description="axial binding residue" evidence="13">
    <location>
        <position position="414"/>
    </location>
    <ligand>
        <name>heme</name>
        <dbReference type="ChEBI" id="CHEBI:30413"/>
    </ligand>
    <ligandPart>
        <name>Fe</name>
        <dbReference type="ChEBI" id="CHEBI:18248"/>
    </ligandPart>
</feature>
<name>A0A8H3HSP5_9AGAM</name>
<dbReference type="SUPFAM" id="SSF48264">
    <property type="entry name" value="Cytochrome P450"/>
    <property type="match status" value="2"/>
</dbReference>
<keyword evidence="11" id="KW-0503">Monooxygenase</keyword>
<dbReference type="InterPro" id="IPR050364">
    <property type="entry name" value="Cytochrome_P450_fung"/>
</dbReference>
<keyword evidence="8 14" id="KW-1133">Transmembrane helix</keyword>
<comment type="pathway">
    <text evidence="3">Secondary metabolite biosynthesis.</text>
</comment>
<dbReference type="Pfam" id="PF00067">
    <property type="entry name" value="p450"/>
    <property type="match status" value="3"/>
</dbReference>
<keyword evidence="5 13" id="KW-0349">Heme</keyword>
<feature type="transmembrane region" description="Helical" evidence="14">
    <location>
        <begin position="12"/>
        <end position="29"/>
    </location>
</feature>
<dbReference type="GO" id="GO:0016020">
    <property type="term" value="C:membrane"/>
    <property type="evidence" value="ECO:0007669"/>
    <property type="project" value="UniProtKB-SubCell"/>
</dbReference>
<evidence type="ECO:0000256" key="8">
    <source>
        <dbReference type="ARBA" id="ARBA00022989"/>
    </source>
</evidence>
<dbReference type="InterPro" id="IPR017972">
    <property type="entry name" value="Cyt_P450_CS"/>
</dbReference>
<evidence type="ECO:0000256" key="13">
    <source>
        <dbReference type="PIRSR" id="PIRSR602401-1"/>
    </source>
</evidence>
<evidence type="ECO:0008006" key="17">
    <source>
        <dbReference type="Google" id="ProtNLM"/>
    </source>
</evidence>
<dbReference type="EMBL" id="CAJNJQ010000531">
    <property type="protein sequence ID" value="CAE7084365.1"/>
    <property type="molecule type" value="Genomic_DNA"/>
</dbReference>
<evidence type="ECO:0000256" key="7">
    <source>
        <dbReference type="ARBA" id="ARBA00022723"/>
    </source>
</evidence>
<protein>
    <recommendedName>
        <fullName evidence="17">O-methylsterigmatocystin oxidoreductase</fullName>
    </recommendedName>
</protein>
<dbReference type="PANTHER" id="PTHR46300:SF2">
    <property type="entry name" value="CYTOCHROME P450 MONOOXYGENASE ALNH-RELATED"/>
    <property type="match status" value="1"/>
</dbReference>
<evidence type="ECO:0000256" key="14">
    <source>
        <dbReference type="SAM" id="Phobius"/>
    </source>
</evidence>
<organism evidence="15 16">
    <name type="scientific">Rhizoctonia solani</name>
    <dbReference type="NCBI Taxonomy" id="456999"/>
    <lineage>
        <taxon>Eukaryota</taxon>
        <taxon>Fungi</taxon>
        <taxon>Dikarya</taxon>
        <taxon>Basidiomycota</taxon>
        <taxon>Agaricomycotina</taxon>
        <taxon>Agaricomycetes</taxon>
        <taxon>Cantharellales</taxon>
        <taxon>Ceratobasidiaceae</taxon>
        <taxon>Rhizoctonia</taxon>
    </lineage>
</organism>
<dbReference type="InterPro" id="IPR036396">
    <property type="entry name" value="Cyt_P450_sf"/>
</dbReference>
<evidence type="ECO:0000256" key="5">
    <source>
        <dbReference type="ARBA" id="ARBA00022617"/>
    </source>
</evidence>
<evidence type="ECO:0000256" key="4">
    <source>
        <dbReference type="ARBA" id="ARBA00010617"/>
    </source>
</evidence>
<dbReference type="GO" id="GO:0004497">
    <property type="term" value="F:monooxygenase activity"/>
    <property type="evidence" value="ECO:0007669"/>
    <property type="project" value="UniProtKB-KW"/>
</dbReference>
<comment type="similarity">
    <text evidence="4">Belongs to the cytochrome P450 family.</text>
</comment>
<dbReference type="GO" id="GO:0020037">
    <property type="term" value="F:heme binding"/>
    <property type="evidence" value="ECO:0007669"/>
    <property type="project" value="InterPro"/>
</dbReference>
<reference evidence="15" key="1">
    <citation type="submission" date="2021-01" db="EMBL/GenBank/DDBJ databases">
        <authorList>
            <person name="Kaushik A."/>
        </authorList>
    </citation>
    <scope>NUCLEOTIDE SEQUENCE</scope>
    <source>
        <strain evidence="15">AG5</strain>
    </source>
</reference>
<dbReference type="GO" id="GO:0005506">
    <property type="term" value="F:iron ion binding"/>
    <property type="evidence" value="ECO:0007669"/>
    <property type="project" value="InterPro"/>
</dbReference>
<evidence type="ECO:0000313" key="16">
    <source>
        <dbReference type="Proteomes" id="UP000663827"/>
    </source>
</evidence>
<evidence type="ECO:0000256" key="3">
    <source>
        <dbReference type="ARBA" id="ARBA00005179"/>
    </source>
</evidence>
<gene>
    <name evidence="15" type="ORF">RDB_LOCUS26287</name>
</gene>
<dbReference type="GO" id="GO:0016705">
    <property type="term" value="F:oxidoreductase activity, acting on paired donors, with incorporation or reduction of molecular oxygen"/>
    <property type="evidence" value="ECO:0007669"/>
    <property type="project" value="InterPro"/>
</dbReference>
<evidence type="ECO:0000256" key="10">
    <source>
        <dbReference type="ARBA" id="ARBA00023004"/>
    </source>
</evidence>
<proteinExistence type="inferred from homology"/>
<comment type="cofactor">
    <cofactor evidence="1 13">
        <name>heme</name>
        <dbReference type="ChEBI" id="CHEBI:30413"/>
    </cofactor>
</comment>
<evidence type="ECO:0000256" key="1">
    <source>
        <dbReference type="ARBA" id="ARBA00001971"/>
    </source>
</evidence>
<dbReference type="InterPro" id="IPR001128">
    <property type="entry name" value="Cyt_P450"/>
</dbReference>
<dbReference type="Gene3D" id="1.10.630.10">
    <property type="entry name" value="Cytochrome P450"/>
    <property type="match status" value="2"/>
</dbReference>
<dbReference type="PRINTS" id="PR00463">
    <property type="entry name" value="EP450I"/>
</dbReference>
<keyword evidence="12 14" id="KW-0472">Membrane</keyword>